<feature type="compositionally biased region" description="Basic and acidic residues" evidence="1">
    <location>
        <begin position="33"/>
        <end position="42"/>
    </location>
</feature>
<proteinExistence type="predicted"/>
<evidence type="ECO:0000313" key="2">
    <source>
        <dbReference type="EMBL" id="EHQ35629.1"/>
    </source>
</evidence>
<dbReference type="InParanoid" id="H1Z3N0"/>
<sequence length="42" mass="4947">MGSIVQHSQLQNYKTHAQHLARQTAKFQKKQVKKAEKIKKEK</sequence>
<name>H1Z3N0_9EURY</name>
<keyword evidence="3" id="KW-1185">Reference proteome</keyword>
<gene>
    <name evidence="2" type="ORF">Metlim_1528</name>
</gene>
<organism evidence="2 3">
    <name type="scientific">Methanoplanus limicola DSM 2279</name>
    <dbReference type="NCBI Taxonomy" id="937775"/>
    <lineage>
        <taxon>Archaea</taxon>
        <taxon>Methanobacteriati</taxon>
        <taxon>Methanobacteriota</taxon>
        <taxon>Stenosarchaea group</taxon>
        <taxon>Methanomicrobia</taxon>
        <taxon>Methanomicrobiales</taxon>
        <taxon>Methanomicrobiaceae</taxon>
        <taxon>Methanoplanus</taxon>
    </lineage>
</organism>
<dbReference type="HOGENOM" id="CLU_3245338_0_0_2"/>
<dbReference type="AlphaFoldDB" id="H1Z3N0"/>
<dbReference type="EMBL" id="CM001436">
    <property type="protein sequence ID" value="EHQ35629.1"/>
    <property type="molecule type" value="Genomic_DNA"/>
</dbReference>
<reference evidence="2 3" key="1">
    <citation type="submission" date="2011-10" db="EMBL/GenBank/DDBJ databases">
        <title>The Improved High-Quality Draft genome of Methanoplanus limicola DSM 2279.</title>
        <authorList>
            <consortium name="US DOE Joint Genome Institute (JGI-PGF)"/>
            <person name="Lucas S."/>
            <person name="Copeland A."/>
            <person name="Lapidus A."/>
            <person name="Glavina del Rio T."/>
            <person name="Dalin E."/>
            <person name="Tice H."/>
            <person name="Bruce D."/>
            <person name="Goodwin L."/>
            <person name="Pitluck S."/>
            <person name="Peters L."/>
            <person name="Mikhailova N."/>
            <person name="Lu M."/>
            <person name="Kyrpides N."/>
            <person name="Mavromatis K."/>
            <person name="Ivanova N."/>
            <person name="Markowitz V."/>
            <person name="Cheng J.-F."/>
            <person name="Hugenholtz P."/>
            <person name="Woyke T."/>
            <person name="Wu D."/>
            <person name="Wirth R."/>
            <person name="Brambilla E.-M."/>
            <person name="Klenk H.-P."/>
            <person name="Eisen J.A."/>
        </authorList>
    </citation>
    <scope>NUCLEOTIDE SEQUENCE [LARGE SCALE GENOMIC DNA]</scope>
    <source>
        <strain evidence="2 3">DSM 2279</strain>
    </source>
</reference>
<evidence type="ECO:0000313" key="3">
    <source>
        <dbReference type="Proteomes" id="UP000005741"/>
    </source>
</evidence>
<protein>
    <submittedName>
        <fullName evidence="2">Uncharacterized protein</fullName>
    </submittedName>
</protein>
<feature type="compositionally biased region" description="Polar residues" evidence="1">
    <location>
        <begin position="1"/>
        <end position="15"/>
    </location>
</feature>
<evidence type="ECO:0000256" key="1">
    <source>
        <dbReference type="SAM" id="MobiDB-lite"/>
    </source>
</evidence>
<dbReference type="Proteomes" id="UP000005741">
    <property type="component" value="Chromosome"/>
</dbReference>
<accession>H1Z3N0</accession>
<dbReference type="STRING" id="937775.Metlim_1528"/>
<feature type="region of interest" description="Disordered" evidence="1">
    <location>
        <begin position="1"/>
        <end position="42"/>
    </location>
</feature>